<dbReference type="GO" id="GO:0005634">
    <property type="term" value="C:nucleus"/>
    <property type="evidence" value="ECO:0007669"/>
    <property type="project" value="UniProtKB-SubCell"/>
</dbReference>
<protein>
    <recommendedName>
        <fullName evidence="6">HAT C-terminal dimerisation domain-containing protein</fullName>
    </recommendedName>
</protein>
<evidence type="ECO:0000256" key="4">
    <source>
        <dbReference type="ARBA" id="ARBA00022833"/>
    </source>
</evidence>
<evidence type="ECO:0000313" key="7">
    <source>
        <dbReference type="EMBL" id="CAB5375126.1"/>
    </source>
</evidence>
<accession>A0A915ZFI8</accession>
<keyword evidence="2" id="KW-0479">Metal-binding</keyword>
<evidence type="ECO:0000256" key="5">
    <source>
        <dbReference type="ARBA" id="ARBA00023242"/>
    </source>
</evidence>
<keyword evidence="3" id="KW-0863">Zinc-finger</keyword>
<dbReference type="Pfam" id="PF05699">
    <property type="entry name" value="Dimer_Tnp_hAT"/>
    <property type="match status" value="1"/>
</dbReference>
<dbReference type="EMBL" id="CAGKOT010000034">
    <property type="protein sequence ID" value="CAB5375126.1"/>
    <property type="molecule type" value="Genomic_DNA"/>
</dbReference>
<dbReference type="OrthoDB" id="4837779at2759"/>
<reference evidence="7" key="1">
    <citation type="submission" date="2020-05" db="EMBL/GenBank/DDBJ databases">
        <authorList>
            <person name="Rincon C."/>
            <person name="Sanders R I."/>
            <person name="Robbins C."/>
            <person name="Chaturvedi A."/>
        </authorList>
    </citation>
    <scope>NUCLEOTIDE SEQUENCE</scope>
    <source>
        <strain evidence="7">CHB12</strain>
    </source>
</reference>
<keyword evidence="4" id="KW-0862">Zinc</keyword>
<dbReference type="VEuPathDB" id="FungiDB:RhiirFUN_001151"/>
<evidence type="ECO:0000313" key="8">
    <source>
        <dbReference type="Proteomes" id="UP000684084"/>
    </source>
</evidence>
<proteinExistence type="predicted"/>
<dbReference type="PANTHER" id="PTHR46481">
    <property type="entry name" value="ZINC FINGER BED DOMAIN-CONTAINING PROTEIN 4"/>
    <property type="match status" value="1"/>
</dbReference>
<dbReference type="GO" id="GO:0008270">
    <property type="term" value="F:zinc ion binding"/>
    <property type="evidence" value="ECO:0007669"/>
    <property type="project" value="UniProtKB-KW"/>
</dbReference>
<gene>
    <name evidence="7" type="ORF">CHRIB12_LOCUS14726</name>
</gene>
<dbReference type="GO" id="GO:0046983">
    <property type="term" value="F:protein dimerization activity"/>
    <property type="evidence" value="ECO:0007669"/>
    <property type="project" value="InterPro"/>
</dbReference>
<feature type="domain" description="HAT C-terminal dimerisation" evidence="6">
    <location>
        <begin position="478"/>
        <end position="532"/>
    </location>
</feature>
<organism evidence="7 8">
    <name type="scientific">Rhizophagus irregularis</name>
    <dbReference type="NCBI Taxonomy" id="588596"/>
    <lineage>
        <taxon>Eukaryota</taxon>
        <taxon>Fungi</taxon>
        <taxon>Fungi incertae sedis</taxon>
        <taxon>Mucoromycota</taxon>
        <taxon>Glomeromycotina</taxon>
        <taxon>Glomeromycetes</taxon>
        <taxon>Glomerales</taxon>
        <taxon>Glomeraceae</taxon>
        <taxon>Rhizophagus</taxon>
    </lineage>
</organism>
<dbReference type="PANTHER" id="PTHR46481:SF10">
    <property type="entry name" value="ZINC FINGER BED DOMAIN-CONTAINING PROTEIN 39"/>
    <property type="match status" value="1"/>
</dbReference>
<evidence type="ECO:0000256" key="3">
    <source>
        <dbReference type="ARBA" id="ARBA00022771"/>
    </source>
</evidence>
<dbReference type="AlphaFoldDB" id="A0A915ZFI8"/>
<evidence type="ECO:0000256" key="2">
    <source>
        <dbReference type="ARBA" id="ARBA00022723"/>
    </source>
</evidence>
<keyword evidence="5" id="KW-0539">Nucleus</keyword>
<comment type="subcellular location">
    <subcellularLocation>
        <location evidence="1">Nucleus</location>
    </subcellularLocation>
</comment>
<sequence>MTEIDIEQEHIIDIIDIEQDQPSPGGHLKMKAKSSRKKRSWTWDYFEEVDIKEQASDKGEVLKRCKLTDAKGNKCETLYINDGSTGNAINHLLNEHEILKEDLQPLYVVQSPSFWRLISKLDPAFIMPDEKGIKKVIYKAYKFTMPALIEKIKDDAKSVSITTDMWTARNGQGYIGVTCSYIDTKFNLNEITLTVNYVRYPHTAQHVAESLEEVFNEWNLRDKVFTITTDNAANMKKAIASMSNIRWQGCSAHTLQLIVGKALVPVKALIMRDVKDTAKYLQSINDVSTCWNSSYLAWVRLLYLKGWIKILFNVLSCNMDLDSKKDAKRLKQIMITDDEWDLIADLTEDDAFENNDAEEGQDSTQNSKINEPINTFGLLDEVKSKLYKNIKKYYPTLFTESLIPSILDPRFKKLDFSPEAQKIETKCHLQELFNNEKVNYQNNQAASSTQSTTQSKSSKKRITLMARLSKANVVVINEIEEYLQLPEIALDSNPLMWWREKKESFPILSGLAQKHLAVLATSTASERLFSDAGTY</sequence>
<comment type="caution">
    <text evidence="7">The sequence shown here is derived from an EMBL/GenBank/DDBJ whole genome shotgun (WGS) entry which is preliminary data.</text>
</comment>
<dbReference type="Proteomes" id="UP000684084">
    <property type="component" value="Unassembled WGS sequence"/>
</dbReference>
<dbReference type="InterPro" id="IPR052035">
    <property type="entry name" value="ZnF_BED_domain_contain"/>
</dbReference>
<dbReference type="InterPro" id="IPR008906">
    <property type="entry name" value="HATC_C_dom"/>
</dbReference>
<evidence type="ECO:0000259" key="6">
    <source>
        <dbReference type="Pfam" id="PF05699"/>
    </source>
</evidence>
<name>A0A915ZFI8_9GLOM</name>
<evidence type="ECO:0000256" key="1">
    <source>
        <dbReference type="ARBA" id="ARBA00004123"/>
    </source>
</evidence>